<feature type="transmembrane region" description="Helical" evidence="6">
    <location>
        <begin position="317"/>
        <end position="338"/>
    </location>
</feature>
<dbReference type="RefSeq" id="XP_022100370.1">
    <property type="nucleotide sequence ID" value="XM_022244678.1"/>
</dbReference>
<evidence type="ECO:0000256" key="5">
    <source>
        <dbReference type="SAM" id="MobiDB-lite"/>
    </source>
</evidence>
<reference evidence="9" key="1">
    <citation type="submission" date="2025-08" db="UniProtKB">
        <authorList>
            <consortium name="RefSeq"/>
        </authorList>
    </citation>
    <scope>IDENTIFICATION</scope>
</reference>
<feature type="transmembrane region" description="Helical" evidence="6">
    <location>
        <begin position="358"/>
        <end position="374"/>
    </location>
</feature>
<dbReference type="PANTHER" id="PTHR22950:SF677">
    <property type="entry name" value="AMINO ACID TRANSPORTER TRANSMEMBRANE DOMAIN-CONTAINING PROTEIN"/>
    <property type="match status" value="1"/>
</dbReference>
<feature type="transmembrane region" description="Helical" evidence="6">
    <location>
        <begin position="173"/>
        <end position="192"/>
    </location>
</feature>
<keyword evidence="8" id="KW-1185">Reference proteome</keyword>
<feature type="domain" description="Amino acid transporter transmembrane" evidence="7">
    <location>
        <begin position="120"/>
        <end position="434"/>
    </location>
</feature>
<dbReference type="InterPro" id="IPR013057">
    <property type="entry name" value="AA_transpt_TM"/>
</dbReference>
<feature type="transmembrane region" description="Helical" evidence="6">
    <location>
        <begin position="38"/>
        <end position="60"/>
    </location>
</feature>
<keyword evidence="4 6" id="KW-0472">Membrane</keyword>
<evidence type="ECO:0000256" key="4">
    <source>
        <dbReference type="ARBA" id="ARBA00023136"/>
    </source>
</evidence>
<dbReference type="OMA" id="PITWVRK"/>
<dbReference type="GO" id="GO:0005774">
    <property type="term" value="C:vacuolar membrane"/>
    <property type="evidence" value="ECO:0007669"/>
    <property type="project" value="TreeGrafter"/>
</dbReference>
<evidence type="ECO:0000256" key="1">
    <source>
        <dbReference type="ARBA" id="ARBA00004141"/>
    </source>
</evidence>
<dbReference type="GeneID" id="110984461"/>
<feature type="transmembrane region" description="Helical" evidence="6">
    <location>
        <begin position="380"/>
        <end position="402"/>
    </location>
</feature>
<comment type="subcellular location">
    <subcellularLocation>
        <location evidence="1">Membrane</location>
        <topology evidence="1">Multi-pass membrane protein</topology>
    </subcellularLocation>
</comment>
<feature type="transmembrane region" description="Helical" evidence="6">
    <location>
        <begin position="141"/>
        <end position="161"/>
    </location>
</feature>
<feature type="domain" description="Amino acid transporter transmembrane" evidence="7">
    <location>
        <begin position="10"/>
        <end position="75"/>
    </location>
</feature>
<organism evidence="8 9">
    <name type="scientific">Acanthaster planci</name>
    <name type="common">Crown-of-thorns starfish</name>
    <dbReference type="NCBI Taxonomy" id="133434"/>
    <lineage>
        <taxon>Eukaryota</taxon>
        <taxon>Metazoa</taxon>
        <taxon>Echinodermata</taxon>
        <taxon>Eleutherozoa</taxon>
        <taxon>Asterozoa</taxon>
        <taxon>Asteroidea</taxon>
        <taxon>Valvatacea</taxon>
        <taxon>Valvatida</taxon>
        <taxon>Acanthasteridae</taxon>
        <taxon>Acanthaster</taxon>
    </lineage>
</organism>
<feature type="transmembrane region" description="Helical" evidence="6">
    <location>
        <begin position="274"/>
        <end position="297"/>
    </location>
</feature>
<dbReference type="Proteomes" id="UP000694845">
    <property type="component" value="Unplaced"/>
</dbReference>
<dbReference type="OrthoDB" id="1684102at2759"/>
<feature type="transmembrane region" description="Helical" evidence="6">
    <location>
        <begin position="414"/>
        <end position="433"/>
    </location>
</feature>
<evidence type="ECO:0000256" key="6">
    <source>
        <dbReference type="SAM" id="Phobius"/>
    </source>
</evidence>
<dbReference type="AlphaFoldDB" id="A0A8B7Z6F3"/>
<dbReference type="GO" id="GO:0015179">
    <property type="term" value="F:L-amino acid transmembrane transporter activity"/>
    <property type="evidence" value="ECO:0007669"/>
    <property type="project" value="TreeGrafter"/>
</dbReference>
<dbReference type="KEGG" id="aplc:110984461"/>
<sequence length="476" mass="52020">MHDGGGATNPVKIFANIFISFVGAGGLGLPFAFKTAGILEGVLILGFVSVVSVKAMLMLIDCKYKLEERLDVRRKFKIVSKVKGEDVEEELLKGVESSEASAQNGEASGQRRKGSDESASSKNEIDYSDVGFYALGSKGKVIVDISIVVSQVGFSCAYLIFISSNLVTFVPGLSKNGWIGLMMAPLTLLCLLRHLNRLAIFSLFADFANMFAYSVVFWFDFEHVQNVRIHPKQMSLVGFPFFLGIAFYCYEGAGMILALESSVLASKRPKFRKIFIFALVVVTTLYISFGVCGYLSFGPETESIITLNLPEGIIPELVKSCLCFSLFFTYPVMMFPVVVIMENRLLQGTYKSTSTGNVLRSGMVLLTGIVVILIPNIATLMALVGATCCTLLAFILPGIFHMRIFQESLTRGQWVFDVFLIVMGIIAACFGTWDALKRLFPGLVPESLIFLTTSESPATTDDLQALNALMNGTGET</sequence>
<name>A0A8B7Z6F3_ACAPL</name>
<feature type="transmembrane region" description="Helical" evidence="6">
    <location>
        <begin position="199"/>
        <end position="219"/>
    </location>
</feature>
<gene>
    <name evidence="9" type="primary">LOC110984461</name>
</gene>
<feature type="compositionally biased region" description="Polar residues" evidence="5">
    <location>
        <begin position="98"/>
        <end position="107"/>
    </location>
</feature>
<evidence type="ECO:0000256" key="3">
    <source>
        <dbReference type="ARBA" id="ARBA00022989"/>
    </source>
</evidence>
<evidence type="ECO:0000259" key="7">
    <source>
        <dbReference type="Pfam" id="PF01490"/>
    </source>
</evidence>
<feature type="transmembrane region" description="Helical" evidence="6">
    <location>
        <begin position="239"/>
        <end position="262"/>
    </location>
</feature>
<evidence type="ECO:0000313" key="9">
    <source>
        <dbReference type="RefSeq" id="XP_022100370.1"/>
    </source>
</evidence>
<dbReference type="Pfam" id="PF01490">
    <property type="entry name" value="Aa_trans"/>
    <property type="match status" value="2"/>
</dbReference>
<feature type="transmembrane region" description="Helical" evidence="6">
    <location>
        <begin position="12"/>
        <end position="32"/>
    </location>
</feature>
<accession>A0A8B7Z6F3</accession>
<proteinExistence type="predicted"/>
<keyword evidence="3 6" id="KW-1133">Transmembrane helix</keyword>
<dbReference type="PANTHER" id="PTHR22950">
    <property type="entry name" value="AMINO ACID TRANSPORTER"/>
    <property type="match status" value="1"/>
</dbReference>
<feature type="region of interest" description="Disordered" evidence="5">
    <location>
        <begin position="94"/>
        <end position="122"/>
    </location>
</feature>
<evidence type="ECO:0000256" key="2">
    <source>
        <dbReference type="ARBA" id="ARBA00022692"/>
    </source>
</evidence>
<evidence type="ECO:0000313" key="8">
    <source>
        <dbReference type="Proteomes" id="UP000694845"/>
    </source>
</evidence>
<protein>
    <submittedName>
        <fullName evidence="9">Amino acid transporter AVT3C-like</fullName>
    </submittedName>
</protein>
<keyword evidence="2 6" id="KW-0812">Transmembrane</keyword>